<evidence type="ECO:0000259" key="7">
    <source>
        <dbReference type="Pfam" id="PF00294"/>
    </source>
</evidence>
<dbReference type="GO" id="GO:0016301">
    <property type="term" value="F:kinase activity"/>
    <property type="evidence" value="ECO:0007669"/>
    <property type="project" value="UniProtKB-KW"/>
</dbReference>
<dbReference type="PANTHER" id="PTHR46566">
    <property type="entry name" value="1-PHOSPHOFRUCTOKINASE-RELATED"/>
    <property type="match status" value="1"/>
</dbReference>
<keyword evidence="5" id="KW-0067">ATP-binding</keyword>
<dbReference type="SUPFAM" id="SSF53613">
    <property type="entry name" value="Ribokinase-like"/>
    <property type="match status" value="1"/>
</dbReference>
<reference evidence="8" key="1">
    <citation type="submission" date="2022-08" db="EMBL/GenBank/DDBJ databases">
        <title>Complete genome sequence of Mycoplasma molare type strain H 542.</title>
        <authorList>
            <person name="Spergser J."/>
        </authorList>
    </citation>
    <scope>NUCLEOTIDE SEQUENCE</scope>
    <source>
        <strain evidence="8">H 542</strain>
    </source>
</reference>
<accession>A0ABY5TXG9</accession>
<keyword evidence="9" id="KW-1185">Reference proteome</keyword>
<dbReference type="PIRSF" id="PIRSF000535">
    <property type="entry name" value="1PFK/6PFK/LacC"/>
    <property type="match status" value="1"/>
</dbReference>
<dbReference type="Proteomes" id="UP001058364">
    <property type="component" value="Chromosome"/>
</dbReference>
<gene>
    <name evidence="8" type="ORF">NX772_02315</name>
</gene>
<dbReference type="PANTHER" id="PTHR46566:SF1">
    <property type="entry name" value="1-PHOSPHOFRUCTOKINASE"/>
    <property type="match status" value="1"/>
</dbReference>
<evidence type="ECO:0000256" key="5">
    <source>
        <dbReference type="ARBA" id="ARBA00022840"/>
    </source>
</evidence>
<dbReference type="InterPro" id="IPR029056">
    <property type="entry name" value="Ribokinase-like"/>
</dbReference>
<feature type="domain" description="Carbohydrate kinase PfkB" evidence="7">
    <location>
        <begin position="27"/>
        <end position="286"/>
    </location>
</feature>
<protein>
    <submittedName>
        <fullName evidence="8">PfkB family carbohydrate kinase</fullName>
    </submittedName>
</protein>
<dbReference type="Gene3D" id="3.40.1190.20">
    <property type="match status" value="1"/>
</dbReference>
<evidence type="ECO:0000256" key="1">
    <source>
        <dbReference type="ARBA" id="ARBA00010688"/>
    </source>
</evidence>
<dbReference type="InterPro" id="IPR011611">
    <property type="entry name" value="PfkB_dom"/>
</dbReference>
<keyword evidence="3" id="KW-0547">Nucleotide-binding</keyword>
<evidence type="ECO:0000256" key="4">
    <source>
        <dbReference type="ARBA" id="ARBA00022777"/>
    </source>
</evidence>
<evidence type="ECO:0000256" key="6">
    <source>
        <dbReference type="PIRNR" id="PIRNR000535"/>
    </source>
</evidence>
<dbReference type="RefSeq" id="WP_027123472.1">
    <property type="nucleotide sequence ID" value="NZ_CP103423.1"/>
</dbReference>
<evidence type="ECO:0000256" key="2">
    <source>
        <dbReference type="ARBA" id="ARBA00022679"/>
    </source>
</evidence>
<evidence type="ECO:0000256" key="3">
    <source>
        <dbReference type="ARBA" id="ARBA00022741"/>
    </source>
</evidence>
<organism evidence="8 9">
    <name type="scientific">Mesomycoplasma molare</name>
    <dbReference type="NCBI Taxonomy" id="171288"/>
    <lineage>
        <taxon>Bacteria</taxon>
        <taxon>Bacillati</taxon>
        <taxon>Mycoplasmatota</taxon>
        <taxon>Mycoplasmoidales</taxon>
        <taxon>Metamycoplasmataceae</taxon>
        <taxon>Mesomycoplasma</taxon>
    </lineage>
</organism>
<dbReference type="InterPro" id="IPR017583">
    <property type="entry name" value="Tagatose/fructose_Pkinase"/>
</dbReference>
<dbReference type="EMBL" id="CP103423">
    <property type="protein sequence ID" value="UWD33923.1"/>
    <property type="molecule type" value="Genomic_DNA"/>
</dbReference>
<proteinExistence type="inferred from homology"/>
<keyword evidence="2 6" id="KW-0808">Transferase</keyword>
<dbReference type="Pfam" id="PF00294">
    <property type="entry name" value="PfkB"/>
    <property type="match status" value="1"/>
</dbReference>
<comment type="similarity">
    <text evidence="1">Belongs to the carbohydrate kinase PfkB family.</text>
</comment>
<keyword evidence="4 8" id="KW-0418">Kinase</keyword>
<evidence type="ECO:0000313" key="8">
    <source>
        <dbReference type="EMBL" id="UWD33923.1"/>
    </source>
</evidence>
<sequence>MSNKIYTLTLSPSKDFIIENSRFELNKVNRYVESSIYPGGKGINASIILNRHGIENTAISFYDNDTFKEFSGIFQDENLKITNIDHPKKTRLNIKFYGSNAEFELNGPKTTLTFDLINKLKKEISKLNENDLLLIMGQSNDFLIEEILEIISKRNINFVLDIDTEKIVDFLKYKPFLIKPNKLELEKNFNVKIENESDLLEVMKKIQSNGVKNIMVSLDKNGSYLLTDKGEIYKATVIKPIKLVSATGAGDTLISMFSANYFFNKNNAKDFFKLANASAMGTVNSTWLGNKKLTEKFLSNVKVEKLA</sequence>
<name>A0ABY5TXG9_9BACT</name>
<evidence type="ECO:0000313" key="9">
    <source>
        <dbReference type="Proteomes" id="UP001058364"/>
    </source>
</evidence>